<dbReference type="Pfam" id="PF02653">
    <property type="entry name" value="BPD_transp_2"/>
    <property type="match status" value="1"/>
</dbReference>
<keyword evidence="3 7" id="KW-0812">Transmembrane</keyword>
<dbReference type="AlphaFoldDB" id="A0A367WLY3"/>
<evidence type="ECO:0000256" key="1">
    <source>
        <dbReference type="ARBA" id="ARBA00004651"/>
    </source>
</evidence>
<dbReference type="GO" id="GO:0022857">
    <property type="term" value="F:transmembrane transporter activity"/>
    <property type="evidence" value="ECO:0007669"/>
    <property type="project" value="InterPro"/>
</dbReference>
<dbReference type="Proteomes" id="UP000252517">
    <property type="component" value="Unassembled WGS sequence"/>
</dbReference>
<comment type="caution">
    <text evidence="8">The sequence shown here is derived from an EMBL/GenBank/DDBJ whole genome shotgun (WGS) entry which is preliminary data.</text>
</comment>
<feature type="transmembrane region" description="Helical" evidence="7">
    <location>
        <begin position="78"/>
        <end position="98"/>
    </location>
</feature>
<feature type="transmembrane region" description="Helical" evidence="7">
    <location>
        <begin position="48"/>
        <end position="66"/>
    </location>
</feature>
<keyword evidence="5 7" id="KW-0472">Membrane</keyword>
<sequence length="360" mass="38145">MSDENRTPRKKQDFEETLGRSDTNVASFAPKQRTFLQSAQHLLHGNPTMVPVIVLIMSIIIFGALAGPKFFSPFNLSLILQQVSVIGILAAAQSLVILTAGIDLSVGAIMVLISVIMGQLAVSLGVPSPLAVLIGFGCGALAGGMNGFLVTRIKLPPFIVTLGSWNIFFALNLWLSGAQSIRSQTLDEVAPLLKFFGESIAIGGARVTYGSILMLAIFAVLWFLLNHTAWGRHVYALGDDKESAELSGIRTNRTLISVYILAGLVCAIGGWASIGRVGSVSPQSFQEANLQSITAVVIGGISLFGGRGSIAGPLIGALIVGVFNSGLRMVGVDVLWQLFAIGWLTIIAVAIDQWIRKVSS</sequence>
<dbReference type="PANTHER" id="PTHR32196">
    <property type="entry name" value="ABC TRANSPORTER PERMEASE PROTEIN YPHD-RELATED-RELATED"/>
    <property type="match status" value="1"/>
</dbReference>
<feature type="transmembrane region" description="Helical" evidence="7">
    <location>
        <begin position="335"/>
        <end position="355"/>
    </location>
</feature>
<evidence type="ECO:0000256" key="7">
    <source>
        <dbReference type="SAM" id="Phobius"/>
    </source>
</evidence>
<feature type="transmembrane region" description="Helical" evidence="7">
    <location>
        <begin position="155"/>
        <end position="175"/>
    </location>
</feature>
<gene>
    <name evidence="8" type="ORF">TH25_22900</name>
</gene>
<dbReference type="GO" id="GO:0005886">
    <property type="term" value="C:plasma membrane"/>
    <property type="evidence" value="ECO:0007669"/>
    <property type="project" value="UniProtKB-SubCell"/>
</dbReference>
<dbReference type="OrthoDB" id="5503349at2"/>
<comment type="subcellular location">
    <subcellularLocation>
        <location evidence="1">Cell membrane</location>
        <topology evidence="1">Multi-pass membrane protein</topology>
    </subcellularLocation>
</comment>
<evidence type="ECO:0000256" key="3">
    <source>
        <dbReference type="ARBA" id="ARBA00022692"/>
    </source>
</evidence>
<name>A0A367WLY3_9PROT</name>
<evidence type="ECO:0000313" key="8">
    <source>
        <dbReference type="EMBL" id="RCK42463.1"/>
    </source>
</evidence>
<evidence type="ECO:0000313" key="9">
    <source>
        <dbReference type="Proteomes" id="UP000252517"/>
    </source>
</evidence>
<keyword evidence="4 7" id="KW-1133">Transmembrane helix</keyword>
<evidence type="ECO:0000256" key="6">
    <source>
        <dbReference type="SAM" id="MobiDB-lite"/>
    </source>
</evidence>
<feature type="transmembrane region" description="Helical" evidence="7">
    <location>
        <begin position="295"/>
        <end position="323"/>
    </location>
</feature>
<dbReference type="InterPro" id="IPR001851">
    <property type="entry name" value="ABC_transp_permease"/>
</dbReference>
<feature type="region of interest" description="Disordered" evidence="6">
    <location>
        <begin position="1"/>
        <end position="20"/>
    </location>
</feature>
<protein>
    <submittedName>
        <fullName evidence="8">ABC transporter permease</fullName>
    </submittedName>
</protein>
<reference evidence="8 9" key="1">
    <citation type="submission" date="2014-07" db="EMBL/GenBank/DDBJ databases">
        <title>Draft genome sequence of Thalassospira profundimaris S25-3-2.</title>
        <authorList>
            <person name="Lai Q."/>
            <person name="Shao Z."/>
        </authorList>
    </citation>
    <scope>NUCLEOTIDE SEQUENCE [LARGE SCALE GENOMIC DNA]</scope>
    <source>
        <strain evidence="8 9">S25-3-2</strain>
    </source>
</reference>
<feature type="compositionally biased region" description="Basic and acidic residues" evidence="6">
    <location>
        <begin position="1"/>
        <end position="19"/>
    </location>
</feature>
<organism evidence="8 9">
    <name type="scientific">Thalassospira profundimaris</name>
    <dbReference type="NCBI Taxonomy" id="502049"/>
    <lineage>
        <taxon>Bacteria</taxon>
        <taxon>Pseudomonadati</taxon>
        <taxon>Pseudomonadota</taxon>
        <taxon>Alphaproteobacteria</taxon>
        <taxon>Rhodospirillales</taxon>
        <taxon>Thalassospiraceae</taxon>
        <taxon>Thalassospira</taxon>
    </lineage>
</organism>
<accession>A0A367WLY3</accession>
<evidence type="ECO:0000256" key="5">
    <source>
        <dbReference type="ARBA" id="ARBA00023136"/>
    </source>
</evidence>
<dbReference type="CDD" id="cd06579">
    <property type="entry name" value="TM_PBP1_transp_AraH_like"/>
    <property type="match status" value="1"/>
</dbReference>
<proteinExistence type="predicted"/>
<feature type="transmembrane region" description="Helical" evidence="7">
    <location>
        <begin position="256"/>
        <end position="274"/>
    </location>
</feature>
<feature type="transmembrane region" description="Helical" evidence="7">
    <location>
        <begin position="130"/>
        <end position="149"/>
    </location>
</feature>
<evidence type="ECO:0000256" key="4">
    <source>
        <dbReference type="ARBA" id="ARBA00022989"/>
    </source>
</evidence>
<dbReference type="RefSeq" id="WP_114090425.1">
    <property type="nucleotide sequence ID" value="NZ_JPWH01000030.1"/>
</dbReference>
<feature type="transmembrane region" description="Helical" evidence="7">
    <location>
        <begin position="104"/>
        <end position="123"/>
    </location>
</feature>
<feature type="transmembrane region" description="Helical" evidence="7">
    <location>
        <begin position="207"/>
        <end position="225"/>
    </location>
</feature>
<dbReference type="STRING" id="502049.TH15_01095"/>
<keyword evidence="2" id="KW-1003">Cell membrane</keyword>
<dbReference type="EMBL" id="JPWH01000030">
    <property type="protein sequence ID" value="RCK42463.1"/>
    <property type="molecule type" value="Genomic_DNA"/>
</dbReference>
<evidence type="ECO:0000256" key="2">
    <source>
        <dbReference type="ARBA" id="ARBA00022475"/>
    </source>
</evidence>